<keyword evidence="2" id="KW-0472">Membrane</keyword>
<comment type="caution">
    <text evidence="3">The sequence shown here is derived from an EMBL/GenBank/DDBJ whole genome shotgun (WGS) entry which is preliminary data.</text>
</comment>
<keyword evidence="2" id="KW-1133">Transmembrane helix</keyword>
<name>A0ABU5RDT6_9PSEU</name>
<proteinExistence type="predicted"/>
<sequence length="114" mass="12113">MLGLLAAVLLMVLPLPPQDLGVLAEPLYCGPGASSDSALEVMLHPEVVNQGGQRESSAQETEEERRARQDHETLAIQICLSAAKPRFIWAGVAILLAVAIGLAAPSILRPRRPA</sequence>
<feature type="transmembrane region" description="Helical" evidence="2">
    <location>
        <begin position="87"/>
        <end position="108"/>
    </location>
</feature>
<evidence type="ECO:0000313" key="3">
    <source>
        <dbReference type="EMBL" id="MEA5364432.1"/>
    </source>
</evidence>
<dbReference type="EMBL" id="JAYFSI010000009">
    <property type="protein sequence ID" value="MEA5364432.1"/>
    <property type="molecule type" value="Genomic_DNA"/>
</dbReference>
<accession>A0ABU5RDT6</accession>
<dbReference type="RefSeq" id="WP_323332212.1">
    <property type="nucleotide sequence ID" value="NZ_JAYFSI010000009.1"/>
</dbReference>
<reference evidence="3 4" key="1">
    <citation type="submission" date="2023-12" db="EMBL/GenBank/DDBJ databases">
        <title>Amycolatopsis sp. V23-08.</title>
        <authorList>
            <person name="Somphong A."/>
        </authorList>
    </citation>
    <scope>NUCLEOTIDE SEQUENCE [LARGE SCALE GENOMIC DNA]</scope>
    <source>
        <strain evidence="3 4">V23-08</strain>
    </source>
</reference>
<organism evidence="3 4">
    <name type="scientific">Amycolatopsis heterodermiae</name>
    <dbReference type="NCBI Taxonomy" id="3110235"/>
    <lineage>
        <taxon>Bacteria</taxon>
        <taxon>Bacillati</taxon>
        <taxon>Actinomycetota</taxon>
        <taxon>Actinomycetes</taxon>
        <taxon>Pseudonocardiales</taxon>
        <taxon>Pseudonocardiaceae</taxon>
        <taxon>Amycolatopsis</taxon>
    </lineage>
</organism>
<evidence type="ECO:0000256" key="2">
    <source>
        <dbReference type="SAM" id="Phobius"/>
    </source>
</evidence>
<gene>
    <name evidence="3" type="ORF">VA596_33215</name>
</gene>
<keyword evidence="2" id="KW-0812">Transmembrane</keyword>
<keyword evidence="4" id="KW-1185">Reference proteome</keyword>
<evidence type="ECO:0000313" key="4">
    <source>
        <dbReference type="Proteomes" id="UP001304298"/>
    </source>
</evidence>
<evidence type="ECO:0000256" key="1">
    <source>
        <dbReference type="SAM" id="MobiDB-lite"/>
    </source>
</evidence>
<protein>
    <submittedName>
        <fullName evidence="3">Uncharacterized protein</fullName>
    </submittedName>
</protein>
<dbReference type="Proteomes" id="UP001304298">
    <property type="component" value="Unassembled WGS sequence"/>
</dbReference>
<feature type="region of interest" description="Disordered" evidence="1">
    <location>
        <begin position="47"/>
        <end position="69"/>
    </location>
</feature>